<dbReference type="EMBL" id="VZQQ01000014">
    <property type="protein sequence ID" value="MBC8748576.1"/>
    <property type="molecule type" value="Genomic_DNA"/>
</dbReference>
<dbReference type="Gene3D" id="3.40.720.10">
    <property type="entry name" value="Alkaline Phosphatase, subunit A"/>
    <property type="match status" value="2"/>
</dbReference>
<gene>
    <name evidence="3" type="ORF">F6X42_18805</name>
</gene>
<reference evidence="3 4" key="1">
    <citation type="submission" date="2019-09" db="EMBL/GenBank/DDBJ databases">
        <title>Paraburkholderia podalyriae sp. nov., A South African Podalyria-associated rhizobium.</title>
        <authorList>
            <person name="Mavima L."/>
            <person name="Beukes C.W."/>
            <person name="Palmer M."/>
            <person name="De Meyer S.E."/>
            <person name="James E.K."/>
            <person name="Maluk M."/>
            <person name="Avontuur J.R."/>
            <person name="Chan W.Y."/>
            <person name="Venter S.N."/>
            <person name="Steenkamp E.T."/>
        </authorList>
    </citation>
    <scope>NUCLEOTIDE SEQUENCE [LARGE SCALE GENOMIC DNA]</scope>
    <source>
        <strain evidence="3 4">WC7.3b</strain>
    </source>
</reference>
<name>A0ABR7PQN5_9BURK</name>
<protein>
    <submittedName>
        <fullName evidence="3">Phospholipase</fullName>
    </submittedName>
</protein>
<dbReference type="InterPro" id="IPR007312">
    <property type="entry name" value="Phosphoesterase"/>
</dbReference>
<dbReference type="Proteomes" id="UP000736373">
    <property type="component" value="Unassembled WGS sequence"/>
</dbReference>
<evidence type="ECO:0000313" key="3">
    <source>
        <dbReference type="EMBL" id="MBC8748576.1"/>
    </source>
</evidence>
<keyword evidence="4" id="KW-1185">Reference proteome</keyword>
<evidence type="ECO:0000313" key="4">
    <source>
        <dbReference type="Proteomes" id="UP000736373"/>
    </source>
</evidence>
<evidence type="ECO:0000256" key="1">
    <source>
        <dbReference type="ARBA" id="ARBA00022801"/>
    </source>
</evidence>
<dbReference type="PANTHER" id="PTHR31956:SF2">
    <property type="entry name" value="NON-SPECIFIC PHOSPHOLIPASE C6"/>
    <property type="match status" value="1"/>
</dbReference>
<proteinExistence type="predicted"/>
<dbReference type="SUPFAM" id="SSF53649">
    <property type="entry name" value="Alkaline phosphatase-like"/>
    <property type="match status" value="1"/>
</dbReference>
<keyword evidence="1" id="KW-0378">Hydrolase</keyword>
<comment type="caution">
    <text evidence="3">The sequence shown here is derived from an EMBL/GenBank/DDBJ whole genome shotgun (WGS) entry which is preliminary data.</text>
</comment>
<dbReference type="PANTHER" id="PTHR31956">
    <property type="entry name" value="NON-SPECIFIC PHOSPHOLIPASE C4-RELATED"/>
    <property type="match status" value="1"/>
</dbReference>
<sequence>MFFKIEPAVAPAVVRFRCIVRISQLRGWHRRRGIVTAIQHVFVLMLENRSYDSVFGLSNFTGALPGGCPTTANGLPAQPIVNFGRTGTSYQLGKDSPYALGFDPGHEFTDTCVQLCGIPIASADTVRNDSFGLGAAGYPPLAVDPSTTGFAATYEDHADVVADAFSVFTPDQLPVLNFLTRQFGVCDNWFASVPGPTWPNRFFALAGTSSGLDHSPSDTQVLEAVFLNAPIFTFQNGTIFSKLRPSDWLIAQGDVAQARGIYGMQTLLSRFVGMDTLLSRLADGSLSSKFVFIEPTYDAKNDFRNGNSMHPAGDVRKGEALVKTLYDAITGSKLWPNSLFVVVFDEHGGFFDHVRPPPAVPPAAGENATLKTHNFPFDRFGVRVPALVISPYVQTGTIDHSLYDHTSILKTTDKLLGLNGILNLTARARAADDFAKMLNLPVARTDIPQCPSPVPGDTARPTSEGAPRAKDPFLPLYAHH</sequence>
<feature type="region of interest" description="Disordered" evidence="2">
    <location>
        <begin position="448"/>
        <end position="471"/>
    </location>
</feature>
<dbReference type="Pfam" id="PF04185">
    <property type="entry name" value="Phosphoesterase"/>
    <property type="match status" value="1"/>
</dbReference>
<accession>A0ABR7PQN5</accession>
<dbReference type="InterPro" id="IPR017850">
    <property type="entry name" value="Alkaline_phosphatase_core_sf"/>
</dbReference>
<evidence type="ECO:0000256" key="2">
    <source>
        <dbReference type="SAM" id="MobiDB-lite"/>
    </source>
</evidence>
<organism evidence="3 4">
    <name type="scientific">Paraburkholderia podalyriae</name>
    <dbReference type="NCBI Taxonomy" id="1938811"/>
    <lineage>
        <taxon>Bacteria</taxon>
        <taxon>Pseudomonadati</taxon>
        <taxon>Pseudomonadota</taxon>
        <taxon>Betaproteobacteria</taxon>
        <taxon>Burkholderiales</taxon>
        <taxon>Burkholderiaceae</taxon>
        <taxon>Paraburkholderia</taxon>
    </lineage>
</organism>